<comment type="subcellular location">
    <subcellularLocation>
        <location evidence="2">Secreted</location>
    </subcellularLocation>
</comment>
<dbReference type="EC" id="1.14.99.56" evidence="16"/>
<keyword evidence="9" id="KW-0503">Monooxygenase</keyword>
<keyword evidence="11" id="KW-0325">Glycoprotein</keyword>
<evidence type="ECO:0000256" key="1">
    <source>
        <dbReference type="ARBA" id="ARBA00001973"/>
    </source>
</evidence>
<dbReference type="InterPro" id="IPR049892">
    <property type="entry name" value="AA9"/>
</dbReference>
<evidence type="ECO:0000256" key="2">
    <source>
        <dbReference type="ARBA" id="ARBA00004613"/>
    </source>
</evidence>
<dbReference type="GO" id="GO:0005576">
    <property type="term" value="C:extracellular region"/>
    <property type="evidence" value="ECO:0007669"/>
    <property type="project" value="UniProtKB-SubCell"/>
</dbReference>
<dbReference type="PANTHER" id="PTHR33353">
    <property type="entry name" value="PUTATIVE (AFU_ORTHOLOGUE AFUA_1G12560)-RELATED"/>
    <property type="match status" value="1"/>
</dbReference>
<proteinExistence type="inferred from homology"/>
<dbReference type="EMBL" id="JAAMPI010000288">
    <property type="protein sequence ID" value="KAF4633108.1"/>
    <property type="molecule type" value="Genomic_DNA"/>
</dbReference>
<dbReference type="Proteomes" id="UP000566819">
    <property type="component" value="Unassembled WGS sequence"/>
</dbReference>
<keyword evidence="13" id="KW-0624">Polysaccharide degradation</keyword>
<dbReference type="Pfam" id="PF03443">
    <property type="entry name" value="AA9"/>
    <property type="match status" value="1"/>
</dbReference>
<keyword evidence="4" id="KW-0479">Metal-binding</keyword>
<comment type="similarity">
    <text evidence="14">Belongs to the polysaccharide monooxygenase AA9 family.</text>
</comment>
<keyword evidence="7" id="KW-0560">Oxidoreductase</keyword>
<gene>
    <name evidence="19" type="ORF">G7Y89_g5012</name>
</gene>
<evidence type="ECO:0000256" key="11">
    <source>
        <dbReference type="ARBA" id="ARBA00023180"/>
    </source>
</evidence>
<evidence type="ECO:0000259" key="18">
    <source>
        <dbReference type="Pfam" id="PF03443"/>
    </source>
</evidence>
<dbReference type="OrthoDB" id="3496539at2759"/>
<evidence type="ECO:0000256" key="13">
    <source>
        <dbReference type="ARBA" id="ARBA00023326"/>
    </source>
</evidence>
<evidence type="ECO:0000256" key="7">
    <source>
        <dbReference type="ARBA" id="ARBA00023002"/>
    </source>
</evidence>
<evidence type="ECO:0000256" key="12">
    <source>
        <dbReference type="ARBA" id="ARBA00023277"/>
    </source>
</evidence>
<dbReference type="InterPro" id="IPR005103">
    <property type="entry name" value="AA9_LPMO"/>
</dbReference>
<evidence type="ECO:0000256" key="15">
    <source>
        <dbReference type="ARBA" id="ARBA00045077"/>
    </source>
</evidence>
<comment type="catalytic activity">
    <reaction evidence="15">
        <text>[(1-&gt;4)-beta-D-glucosyl]n+m + reduced acceptor + O2 = 4-dehydro-beta-D-glucosyl-[(1-&gt;4)-beta-D-glucosyl]n-1 + [(1-&gt;4)-beta-D-glucosyl]m + acceptor + H2O.</text>
        <dbReference type="EC" id="1.14.99.56"/>
    </reaction>
</comment>
<organism evidence="19 20">
    <name type="scientific">Cudoniella acicularis</name>
    <dbReference type="NCBI Taxonomy" id="354080"/>
    <lineage>
        <taxon>Eukaryota</taxon>
        <taxon>Fungi</taxon>
        <taxon>Dikarya</taxon>
        <taxon>Ascomycota</taxon>
        <taxon>Pezizomycotina</taxon>
        <taxon>Leotiomycetes</taxon>
        <taxon>Helotiales</taxon>
        <taxon>Tricladiaceae</taxon>
        <taxon>Cudoniella</taxon>
    </lineage>
</organism>
<keyword evidence="20" id="KW-1185">Reference proteome</keyword>
<dbReference type="PANTHER" id="PTHR33353:SF10">
    <property type="entry name" value="ENDO-BETA-1,4-GLUCANASE D"/>
    <property type="match status" value="1"/>
</dbReference>
<sequence length="658" mass="74565">MKSSFASLLCLAASAQAHYTFPAFIHGTTATPEWQYVRQWTGYISNGPVTDVSLVDIRCNVGGANKSAPGILTVAAGDKVGFTAAPDIYHPGPLLAYMAKVPAGKTAAVTPCGHTFDFTCTQQRLFNERDSRGLPRFNDEDEISSNEYNDGYEKTRKVLDETFKNYIGFSGLKHGVRQLELTLDPLRVENSGGRKSVLMEERIELQKSQNFLDLDIEAHIAAEYKSRETLTLYEFCPIGFDALSFHERDSDKNLETLEGVYEFFQKAIERLSFIVYKAFPPELCSVCKESNRNSNFLVSKEESEDQHESMKVDRETEVPGALRNEERRQAHETCPVCRVSITELRHPESGLRTLYDSRPSSPLGTPVPNSLLGSPVPELNDFVYSYMTRDEQNKIRAERFQAELALGIGQRFMRSCDLLNICFDAAPYLIVVRQTLDLRVSQNRFGTEAELANKKWIAYYDAGSSAAQDIWKKRPQRELDCILKKYLRTCQEVFQAELILYLNRVDNSHRRIAADFDERLTVVTSKDFPNCRTEDLEDGKGAELMVEKTLTLNEYCSVPGDDLNFDERDPPEALAILSQVQDQVRGAIELFLRANFPVTVSEGNMQLDLEKTNLLEASPRRRCCICNGRHRSGDCLLPAEQSRDEPDEQQERAFPFIF</sequence>
<feature type="chain" id="PRO_5034965083" description="lytic cellulose monooxygenase (C4-dehydrogenating)" evidence="17">
    <location>
        <begin position="18"/>
        <end position="658"/>
    </location>
</feature>
<dbReference type="GO" id="GO:0046872">
    <property type="term" value="F:metal ion binding"/>
    <property type="evidence" value="ECO:0007669"/>
    <property type="project" value="UniProtKB-KW"/>
</dbReference>
<evidence type="ECO:0000256" key="4">
    <source>
        <dbReference type="ARBA" id="ARBA00022723"/>
    </source>
</evidence>
<evidence type="ECO:0000313" key="20">
    <source>
        <dbReference type="Proteomes" id="UP000566819"/>
    </source>
</evidence>
<keyword evidence="8" id="KW-0186">Copper</keyword>
<evidence type="ECO:0000256" key="17">
    <source>
        <dbReference type="SAM" id="SignalP"/>
    </source>
</evidence>
<evidence type="ECO:0000256" key="8">
    <source>
        <dbReference type="ARBA" id="ARBA00023008"/>
    </source>
</evidence>
<accession>A0A8H4RPT1</accession>
<evidence type="ECO:0000313" key="19">
    <source>
        <dbReference type="EMBL" id="KAF4633108.1"/>
    </source>
</evidence>
<keyword evidence="5 17" id="KW-0732">Signal</keyword>
<feature type="signal peptide" evidence="17">
    <location>
        <begin position="1"/>
        <end position="17"/>
    </location>
</feature>
<dbReference type="AlphaFoldDB" id="A0A8H4RPT1"/>
<evidence type="ECO:0000256" key="3">
    <source>
        <dbReference type="ARBA" id="ARBA00022525"/>
    </source>
</evidence>
<evidence type="ECO:0000256" key="10">
    <source>
        <dbReference type="ARBA" id="ARBA00023157"/>
    </source>
</evidence>
<feature type="domain" description="Auxiliary Activity family 9 catalytic" evidence="18">
    <location>
        <begin position="18"/>
        <end position="111"/>
    </location>
</feature>
<dbReference type="Gene3D" id="2.70.50.70">
    <property type="match status" value="1"/>
</dbReference>
<evidence type="ECO:0000256" key="16">
    <source>
        <dbReference type="ARBA" id="ARBA00047174"/>
    </source>
</evidence>
<reference evidence="19 20" key="1">
    <citation type="submission" date="2020-03" db="EMBL/GenBank/DDBJ databases">
        <title>Draft Genome Sequence of Cudoniella acicularis.</title>
        <authorList>
            <person name="Buettner E."/>
            <person name="Kellner H."/>
        </authorList>
    </citation>
    <scope>NUCLEOTIDE SEQUENCE [LARGE SCALE GENOMIC DNA]</scope>
    <source>
        <strain evidence="19 20">DSM 108380</strain>
    </source>
</reference>
<comment type="caution">
    <text evidence="19">The sequence shown here is derived from an EMBL/GenBank/DDBJ whole genome shotgun (WGS) entry which is preliminary data.</text>
</comment>
<name>A0A8H4RPT1_9HELO</name>
<keyword evidence="12" id="KW-0119">Carbohydrate metabolism</keyword>
<evidence type="ECO:0000256" key="14">
    <source>
        <dbReference type="ARBA" id="ARBA00044502"/>
    </source>
</evidence>
<evidence type="ECO:0000256" key="9">
    <source>
        <dbReference type="ARBA" id="ARBA00023033"/>
    </source>
</evidence>
<dbReference type="GO" id="GO:0030245">
    <property type="term" value="P:cellulose catabolic process"/>
    <property type="evidence" value="ECO:0007669"/>
    <property type="project" value="UniProtKB-KW"/>
</dbReference>
<keyword evidence="3" id="KW-0964">Secreted</keyword>
<comment type="cofactor">
    <cofactor evidence="1">
        <name>Cu(2+)</name>
        <dbReference type="ChEBI" id="CHEBI:29036"/>
    </cofactor>
</comment>
<keyword evidence="10" id="KW-1015">Disulfide bond</keyword>
<keyword evidence="6" id="KW-0136">Cellulose degradation</keyword>
<evidence type="ECO:0000256" key="5">
    <source>
        <dbReference type="ARBA" id="ARBA00022729"/>
    </source>
</evidence>
<dbReference type="GO" id="GO:0004497">
    <property type="term" value="F:monooxygenase activity"/>
    <property type="evidence" value="ECO:0007669"/>
    <property type="project" value="UniProtKB-KW"/>
</dbReference>
<protein>
    <recommendedName>
        <fullName evidence="16">lytic cellulose monooxygenase (C4-dehydrogenating)</fullName>
        <ecNumber evidence="16">1.14.99.56</ecNumber>
    </recommendedName>
</protein>
<evidence type="ECO:0000256" key="6">
    <source>
        <dbReference type="ARBA" id="ARBA00023001"/>
    </source>
</evidence>